<dbReference type="InterPro" id="IPR011836">
    <property type="entry name" value="YhdP"/>
</dbReference>
<evidence type="ECO:0000259" key="3">
    <source>
        <dbReference type="Pfam" id="PF13116"/>
    </source>
</evidence>
<feature type="compositionally biased region" description="Low complexity" evidence="1">
    <location>
        <begin position="921"/>
        <end position="931"/>
    </location>
</feature>
<gene>
    <name evidence="4" type="ORF">GCM10023332_18700</name>
</gene>
<dbReference type="PANTHER" id="PTHR38690:SF1">
    <property type="entry name" value="PROTEASE"/>
    <property type="match status" value="1"/>
</dbReference>
<feature type="domain" description="YhdP central" evidence="3">
    <location>
        <begin position="20"/>
        <end position="1295"/>
    </location>
</feature>
<comment type="caution">
    <text evidence="4">The sequence shown here is derived from an EMBL/GenBank/DDBJ whole genome shotgun (WGS) entry which is preliminary data.</text>
</comment>
<dbReference type="EMBL" id="BAABJY010000002">
    <property type="protein sequence ID" value="GAA4866741.1"/>
    <property type="molecule type" value="Genomic_DNA"/>
</dbReference>
<dbReference type="PANTHER" id="PTHR38690">
    <property type="entry name" value="PROTEASE-RELATED"/>
    <property type="match status" value="1"/>
</dbReference>
<organism evidence="4 5">
    <name type="scientific">Luteimonas vadosa</name>
    <dbReference type="NCBI Taxonomy" id="1165507"/>
    <lineage>
        <taxon>Bacteria</taxon>
        <taxon>Pseudomonadati</taxon>
        <taxon>Pseudomonadota</taxon>
        <taxon>Gammaproteobacteria</taxon>
        <taxon>Lysobacterales</taxon>
        <taxon>Lysobacteraceae</taxon>
        <taxon>Luteimonas</taxon>
    </lineage>
</organism>
<feature type="transmembrane region" description="Helical" evidence="2">
    <location>
        <begin position="26"/>
        <end position="48"/>
    </location>
</feature>
<evidence type="ECO:0000256" key="2">
    <source>
        <dbReference type="SAM" id="Phobius"/>
    </source>
</evidence>
<dbReference type="NCBIfam" id="TIGR02099">
    <property type="entry name" value="YhdP family protein"/>
    <property type="match status" value="1"/>
</dbReference>
<keyword evidence="2" id="KW-0812">Transmembrane</keyword>
<dbReference type="InterPro" id="IPR025263">
    <property type="entry name" value="YhdP_central"/>
</dbReference>
<feature type="compositionally biased region" description="Basic and acidic residues" evidence="1">
    <location>
        <begin position="1296"/>
        <end position="1307"/>
    </location>
</feature>
<dbReference type="Proteomes" id="UP001501323">
    <property type="component" value="Unassembled WGS sequence"/>
</dbReference>
<name>A0ABP9E3Y3_9GAMM</name>
<protein>
    <submittedName>
        <fullName evidence="4">YhdP family protein</fullName>
    </submittedName>
</protein>
<keyword evidence="2" id="KW-1133">Transmembrane helix</keyword>
<proteinExistence type="predicted"/>
<keyword evidence="2" id="KW-0472">Membrane</keyword>
<evidence type="ECO:0000256" key="1">
    <source>
        <dbReference type="SAM" id="MobiDB-lite"/>
    </source>
</evidence>
<feature type="region of interest" description="Disordered" evidence="1">
    <location>
        <begin position="908"/>
        <end position="937"/>
    </location>
</feature>
<evidence type="ECO:0000313" key="5">
    <source>
        <dbReference type="Proteomes" id="UP001501323"/>
    </source>
</evidence>
<sequence length="1318" mass="139412">MGAGFPGTELMPTPVRRRLRLARRGAWYAVAGLLVLMALVAGVASTLLPLLERHPERIEAWLSVRAGRPVEFDQVSTQWTRRGPLLRVDGLRVGSGRDAVPIGEAEILVSQYAGLLPGRSFTELRLRGLELTLERADDGRWHVHGLPGQAVAGADPLDALRRLGELQVIDGQLTVIARALGIQATLPRVDMRLRVQGSRVRAAVRAWMHEGRVPLDGVLDFDRDGGDGRVHVSARDADLSEWSPLLHLDGIRLERGKGDAALWAELRDSKLAQVTVDADLHALHLVGAGEGQGASRPAAGFERFTMRARWHLVDGGWRVDVPSASVQAATAGAPQVIEGMVLAGGTRQALLAERLDIAPMLSLASLSPRLSASQRQWLQAARPGATLRDLVAARSARGPVRVEATVQALSFASVGDAPGIAGLAGRVRGDGAGVVFDVDPTRPVRLDWPRAFAVSHDMRVDGRLVGWRAGPGWQVHAPALRVRGRGYGVDLRGGLALQGDGTLPILSIAARIDDSEMVAAKGFWVRHKMPGPAVRWLDDAVQGGKLRNGRAVLSGDLDDWPFRGGTGLFLADTDLEDAVVKFLPDWPEADRMQAHAVFDAEGFSVSGSAALAGVEVRRFEAGIARFGESPLQIEAEAVDDAGAMLDMLRQSPFRVEHGETLQALRASGAASATFALELPVHLDAAKPRIAGNVELRGVKLADTRWDLAFSEVRGKARYDRDGFTATNLKARRDGQPGAISLRAGASHVRDARQAFEAELETTLGAGELLQRAPELAWLRPYLSGRSAWTVGLEVPATRRPAQRAASAPPAKLRLRSDLVGTQLQLPAPLAKAAATALPVTVETRLPLGEGEITVALGQRLALRAGTRNGRTGVRAVLGGASVASPPPAHGLVATGSTDEFDAIGWAALASTGGDRPGGPAAGASGPQARSGDPGLPLREVDITSRRLQLLGGTFPDTRLRARPAAAGTGVQFEGPALAGALLLPDAEGAALAGRLQRLHWRNAKAGTTEARPGQQGPAQVDADAPTDDGVDPARLPPLNVFVDDLRVGEARLGSASLQARPIASGMRIERLQTRAPKQRIDMSGEWTGRGASARTSLQALLASEDFGALLGGFGFGGRIDEGHGQAEFDVQWLGSPAQFRLDALQGHLALTVKDGQLVEIEPGAGRVLGLLSVAELPRRLTLDFRDFFSKGFSFNRIDGNLRFGSGKARSDDLVIDGPAAEIRISGAADLRAQTFDQTIEVLPKAGNLLTAVGAITAGPVGAAVGAVANAVLRKPLSEMNAKTYRVTGPWKDPKVEVTAKAAQEPRKQASAGAATPPG</sequence>
<feature type="region of interest" description="Disordered" evidence="1">
    <location>
        <begin position="1005"/>
        <end position="1029"/>
    </location>
</feature>
<dbReference type="Pfam" id="PF13116">
    <property type="entry name" value="YhdP"/>
    <property type="match status" value="1"/>
</dbReference>
<evidence type="ECO:0000313" key="4">
    <source>
        <dbReference type="EMBL" id="GAA4866741.1"/>
    </source>
</evidence>
<keyword evidence="5" id="KW-1185">Reference proteome</keyword>
<accession>A0ABP9E3Y3</accession>
<feature type="region of interest" description="Disordered" evidence="1">
    <location>
        <begin position="1296"/>
        <end position="1318"/>
    </location>
</feature>
<reference evidence="5" key="1">
    <citation type="journal article" date="2019" name="Int. J. Syst. Evol. Microbiol.">
        <title>The Global Catalogue of Microorganisms (GCM) 10K type strain sequencing project: providing services to taxonomists for standard genome sequencing and annotation.</title>
        <authorList>
            <consortium name="The Broad Institute Genomics Platform"/>
            <consortium name="The Broad Institute Genome Sequencing Center for Infectious Disease"/>
            <person name="Wu L."/>
            <person name="Ma J."/>
        </authorList>
    </citation>
    <scope>NUCLEOTIDE SEQUENCE [LARGE SCALE GENOMIC DNA]</scope>
    <source>
        <strain evidence="5">JCM 18392</strain>
    </source>
</reference>